<evidence type="ECO:0000313" key="2">
    <source>
        <dbReference type="WBParaSite" id="Pan_g1396.t1"/>
    </source>
</evidence>
<dbReference type="WBParaSite" id="Pan_g1396.t1">
    <property type="protein sequence ID" value="Pan_g1396.t1"/>
    <property type="gene ID" value="Pan_g1396"/>
</dbReference>
<dbReference type="Proteomes" id="UP000492821">
    <property type="component" value="Unassembled WGS sequence"/>
</dbReference>
<reference evidence="2" key="2">
    <citation type="submission" date="2020-10" db="UniProtKB">
        <authorList>
            <consortium name="WormBaseParasite"/>
        </authorList>
    </citation>
    <scope>IDENTIFICATION</scope>
</reference>
<sequence length="206" mass="23839">MCTFTQVALFVESGKTFERVIFNAVTIVNSIVFEKIESLEAGLVSIPLPEKSALVLATSPTSVRLRIQFEKIAANNKFQKPKFFDTEAMNAKRLLLSIEYLLKQPKEIIFMVFIKRNLSGVKKKFTWPRVYVMHCENESYDYLNSAEKSLEDMKKQYKSVKRCFVIYEDTKPAMANVNGLQYVFQRKSSDDAFRKFLFSLVDDAYS</sequence>
<organism evidence="1 2">
    <name type="scientific">Panagrellus redivivus</name>
    <name type="common">Microworm</name>
    <dbReference type="NCBI Taxonomy" id="6233"/>
    <lineage>
        <taxon>Eukaryota</taxon>
        <taxon>Metazoa</taxon>
        <taxon>Ecdysozoa</taxon>
        <taxon>Nematoda</taxon>
        <taxon>Chromadorea</taxon>
        <taxon>Rhabditida</taxon>
        <taxon>Tylenchina</taxon>
        <taxon>Panagrolaimomorpha</taxon>
        <taxon>Panagrolaimoidea</taxon>
        <taxon>Panagrolaimidae</taxon>
        <taxon>Panagrellus</taxon>
    </lineage>
</organism>
<evidence type="ECO:0000313" key="1">
    <source>
        <dbReference type="Proteomes" id="UP000492821"/>
    </source>
</evidence>
<keyword evidence="1" id="KW-1185">Reference proteome</keyword>
<accession>A0A7E4UY42</accession>
<reference evidence="1" key="1">
    <citation type="journal article" date="2013" name="Genetics">
        <title>The draft genome and transcriptome of Panagrellus redivivus are shaped by the harsh demands of a free-living lifestyle.</title>
        <authorList>
            <person name="Srinivasan J."/>
            <person name="Dillman A.R."/>
            <person name="Macchietto M.G."/>
            <person name="Heikkinen L."/>
            <person name="Lakso M."/>
            <person name="Fracchia K.M."/>
            <person name="Antoshechkin I."/>
            <person name="Mortazavi A."/>
            <person name="Wong G."/>
            <person name="Sternberg P.W."/>
        </authorList>
    </citation>
    <scope>NUCLEOTIDE SEQUENCE [LARGE SCALE GENOMIC DNA]</scope>
    <source>
        <strain evidence="1">MT8872</strain>
    </source>
</reference>
<dbReference type="AlphaFoldDB" id="A0A7E4UY42"/>
<proteinExistence type="predicted"/>
<name>A0A7E4UY42_PANRE</name>
<protein>
    <submittedName>
        <fullName evidence="2">Uncharacterized protein</fullName>
    </submittedName>
</protein>